<feature type="compositionally biased region" description="Low complexity" evidence="5">
    <location>
        <begin position="597"/>
        <end position="607"/>
    </location>
</feature>
<feature type="compositionally biased region" description="Basic and acidic residues" evidence="5">
    <location>
        <begin position="1"/>
        <end position="14"/>
    </location>
</feature>
<feature type="compositionally biased region" description="Low complexity" evidence="5">
    <location>
        <begin position="1177"/>
        <end position="1195"/>
    </location>
</feature>
<evidence type="ECO:0000256" key="3">
    <source>
        <dbReference type="ARBA" id="ARBA00022989"/>
    </source>
</evidence>
<organism evidence="9 10">
    <name type="scientific">Sporothrix curviconia</name>
    <dbReference type="NCBI Taxonomy" id="1260050"/>
    <lineage>
        <taxon>Eukaryota</taxon>
        <taxon>Fungi</taxon>
        <taxon>Dikarya</taxon>
        <taxon>Ascomycota</taxon>
        <taxon>Pezizomycotina</taxon>
        <taxon>Sordariomycetes</taxon>
        <taxon>Sordariomycetidae</taxon>
        <taxon>Ophiostomatales</taxon>
        <taxon>Ophiostomataceae</taxon>
        <taxon>Sporothrix</taxon>
    </lineage>
</organism>
<feature type="transmembrane region" description="Helical" evidence="6">
    <location>
        <begin position="218"/>
        <end position="235"/>
    </location>
</feature>
<evidence type="ECO:0000259" key="7">
    <source>
        <dbReference type="Pfam" id="PF10337"/>
    </source>
</evidence>
<comment type="caution">
    <text evidence="9">The sequence shown here is derived from an EMBL/GenBank/DDBJ whole genome shotgun (WGS) entry which is preliminary data.</text>
</comment>
<reference evidence="9 10" key="1">
    <citation type="submission" date="2024-01" db="EMBL/GenBank/DDBJ databases">
        <authorList>
            <person name="Allen C."/>
            <person name="Tagirdzhanova G."/>
        </authorList>
    </citation>
    <scope>NUCLEOTIDE SEQUENCE [LARGE SCALE GENOMIC DNA]</scope>
</reference>
<evidence type="ECO:0000256" key="5">
    <source>
        <dbReference type="SAM" id="MobiDB-lite"/>
    </source>
</evidence>
<dbReference type="Proteomes" id="UP001642405">
    <property type="component" value="Unassembled WGS sequence"/>
</dbReference>
<feature type="transmembrane region" description="Helical" evidence="6">
    <location>
        <begin position="857"/>
        <end position="874"/>
    </location>
</feature>
<feature type="region of interest" description="Disordered" evidence="5">
    <location>
        <begin position="1"/>
        <end position="102"/>
    </location>
</feature>
<comment type="subcellular location">
    <subcellularLocation>
        <location evidence="1">Membrane</location>
        <topology evidence="1">Multi-pass membrane protein</topology>
    </subcellularLocation>
</comment>
<sequence length="1375" mass="149022">MAARGKPVDLRAEAVPEEAVEDSSSDSGSSNSDAPVYEPVTTGAGARTAGGSGSGSSDPGDAESTAPHKARRMPTAATTATAADDLAPPTEEEEKAMAPPTKSLRERIGLDNTTLILMFKGSIPPTIGVAIYQSTRFSETYSTLGYLVPIVTVMCVAIMPRGKFIQTLTLNVLSVSFGAALALLVLYSGVQARNHTSGPLTAEELATYKATGRPPYNSSQSAVCAVWLIFCIWLINMIRAKLPTMNLPSIVFSILINVSCTTGPLMINMAQAMTLVKQIYTAMLTAMAIAAGVSLLVFPISSRKILMAQTAGAIGLLRKAVVLQGAYLRGLEREDMYALVTVETAVGDLGPAKEEERKQEKLRQRFFKGKKLSATATPPPPVTKEEQAAQALRTTITAMRELAGKMQLEVRFAKRDAAFGKLTAHDLGEIVRLIRSIFVPVTGMSTIMDIFRRTAEHRGWNTADDEEKSEEALAKEKERRVWNEVMKQLREPFVLLAEAIDEGLEHGGMQLGLLPKSKEQKARDKEARNARKAAKAAAKATAKAKVSSAEPATEESTPEKAGGGAAASASAASADAGGSNANGASGKSSEGPKDDAAASPDLSSSPSGDNVDVEAEAGVKKPGDEGFAEIINDKVKKFYGMRSEILRIWAKERGLLDGPVSPVTAKEGAGLDPVFLAREQRQSQLYVLLYMEQLMIATGEAVQDFVEYADKKVSDGTMDKTRFLFPTLRRIRKWAISVVSDKGGTDGNTEDVLKPNFNVVFMGDSFNTKKDPEHLPAANAWQHFGNGLRLVSRFLGSEESVFGLRVACATMTIAIVCYLRDTQLFFQEQRLVWAMIIIAIGMSQTSGQSIFGFFCRVGGSAIAMVNSFIIWYIVDEKTPGIIVFLWLFIFCEYYFFIKYPRFIAASMITIVTQVLIIGYELQVRKIGLAKAESTGQRYYPTYELAPYRLATVAGGSLVAFFWTIFPKPMTDRAWLRRDLSATLYLLANYFSVINETFKSTMHGTGGNPDVPGTPAHQLSKVRQKLFSKLMLLLPSLQMHLDWQKWEPTIGGQFPRAAYEDIILRSGRILNYLTLISYTVTWKPRHAPGLVDDAWIKALSELIRSIGPTHYTILSTLVLLSNSMLSGQSLPPYIPLPRPYELARHLLKIKQRTPPPVRSTSVRVGTSGSDGAAERAEAAAGSGTATATATTTGTAGNKQQPPRRRNSVWGKQSWRPDAGSAVVSSDGGGGMYERQTEDEVIDDAGGIFHRRRSTAASRDRTIWREVTDNSVNTATGTTLLTRITTNMAASLTGGNPLGAPGTAALDVLDARNMEQHGFTEFAVLQVCSTLVCDDLEGMIQAVSGLVGVVDFSFRMDESSETLGDADDNTKGKGKTE</sequence>
<feature type="region of interest" description="Disordered" evidence="5">
    <location>
        <begin position="1150"/>
        <end position="1232"/>
    </location>
</feature>
<feature type="region of interest" description="Disordered" evidence="5">
    <location>
        <begin position="509"/>
        <end position="612"/>
    </location>
</feature>
<dbReference type="InterPro" id="IPR018823">
    <property type="entry name" value="ArAE_2_N"/>
</dbReference>
<keyword evidence="2 6" id="KW-0812">Transmembrane</keyword>
<evidence type="ECO:0000256" key="1">
    <source>
        <dbReference type="ARBA" id="ARBA00004141"/>
    </source>
</evidence>
<feature type="transmembrane region" description="Helical" evidence="6">
    <location>
        <begin position="944"/>
        <end position="965"/>
    </location>
</feature>
<evidence type="ECO:0000256" key="2">
    <source>
        <dbReference type="ARBA" id="ARBA00022692"/>
    </source>
</evidence>
<feature type="compositionally biased region" description="Low complexity" evidence="5">
    <location>
        <begin position="566"/>
        <end position="589"/>
    </location>
</feature>
<evidence type="ECO:0000259" key="8">
    <source>
        <dbReference type="Pfam" id="PF13515"/>
    </source>
</evidence>
<evidence type="ECO:0000313" key="9">
    <source>
        <dbReference type="EMBL" id="CAK7215007.1"/>
    </source>
</evidence>
<feature type="transmembrane region" description="Helical" evidence="6">
    <location>
        <begin position="903"/>
        <end position="923"/>
    </location>
</feature>
<feature type="compositionally biased region" description="Low complexity" evidence="5">
    <location>
        <begin position="535"/>
        <end position="545"/>
    </location>
</feature>
<feature type="transmembrane region" description="Helical" evidence="6">
    <location>
        <begin position="140"/>
        <end position="158"/>
    </location>
</feature>
<keyword evidence="3 6" id="KW-1133">Transmembrane helix</keyword>
<feature type="transmembrane region" description="Helical" evidence="6">
    <location>
        <begin position="247"/>
        <end position="267"/>
    </location>
</feature>
<feature type="compositionally biased region" description="Acidic residues" evidence="5">
    <location>
        <begin position="15"/>
        <end position="24"/>
    </location>
</feature>
<feature type="transmembrane region" description="Helical" evidence="6">
    <location>
        <begin position="279"/>
        <end position="298"/>
    </location>
</feature>
<feature type="compositionally biased region" description="Low complexity" evidence="5">
    <location>
        <begin position="74"/>
        <end position="89"/>
    </location>
</feature>
<feature type="compositionally biased region" description="Low complexity" evidence="5">
    <location>
        <begin position="25"/>
        <end position="47"/>
    </location>
</feature>
<dbReference type="PANTHER" id="PTHR37994">
    <property type="entry name" value="ARAE_2_N DOMAIN-CONTAINING PROTEIN-RELATED"/>
    <property type="match status" value="1"/>
</dbReference>
<dbReference type="Pfam" id="PF10337">
    <property type="entry name" value="ArAE_2_N"/>
    <property type="match status" value="1"/>
</dbReference>
<feature type="transmembrane region" description="Helical" evidence="6">
    <location>
        <begin position="831"/>
        <end position="851"/>
    </location>
</feature>
<feature type="transmembrane region" description="Helical" evidence="6">
    <location>
        <begin position="881"/>
        <end position="897"/>
    </location>
</feature>
<feature type="transmembrane region" description="Helical" evidence="6">
    <location>
        <begin position="802"/>
        <end position="819"/>
    </location>
</feature>
<feature type="compositionally biased region" description="Polar residues" evidence="5">
    <location>
        <begin position="1157"/>
        <end position="1168"/>
    </location>
</feature>
<protein>
    <recommendedName>
        <fullName evidence="11">ER transporter 6TM N-terminal domain-containing protein</fullName>
    </recommendedName>
</protein>
<feature type="domain" description="Integral membrane bound transporter" evidence="8">
    <location>
        <begin position="825"/>
        <end position="962"/>
    </location>
</feature>
<dbReference type="Pfam" id="PF13515">
    <property type="entry name" value="FUSC_2"/>
    <property type="match status" value="1"/>
</dbReference>
<evidence type="ECO:0000256" key="4">
    <source>
        <dbReference type="ARBA" id="ARBA00023136"/>
    </source>
</evidence>
<feature type="compositionally biased region" description="Basic and acidic residues" evidence="5">
    <location>
        <begin position="516"/>
        <end position="529"/>
    </location>
</feature>
<proteinExistence type="predicted"/>
<feature type="domain" description="Putative ER transporter 6TM N-terminal" evidence="7">
    <location>
        <begin position="110"/>
        <end position="478"/>
    </location>
</feature>
<dbReference type="EMBL" id="CAWUHB010000009">
    <property type="protein sequence ID" value="CAK7215007.1"/>
    <property type="molecule type" value="Genomic_DNA"/>
</dbReference>
<feature type="transmembrane region" description="Helical" evidence="6">
    <location>
        <begin position="170"/>
        <end position="190"/>
    </location>
</feature>
<evidence type="ECO:0000313" key="10">
    <source>
        <dbReference type="Proteomes" id="UP001642405"/>
    </source>
</evidence>
<name>A0ABP0B611_9PEZI</name>
<keyword evidence="4 6" id="KW-0472">Membrane</keyword>
<dbReference type="InterPro" id="IPR049453">
    <property type="entry name" value="Memb_transporter_dom"/>
</dbReference>
<accession>A0ABP0B611</accession>
<keyword evidence="10" id="KW-1185">Reference proteome</keyword>
<dbReference type="PANTHER" id="PTHR37994:SF4">
    <property type="entry name" value="ER TRANSPORTER 6TM N-TERMINAL DOMAIN-CONTAINING PROTEIN-RELATED"/>
    <property type="match status" value="1"/>
</dbReference>
<evidence type="ECO:0000256" key="6">
    <source>
        <dbReference type="SAM" id="Phobius"/>
    </source>
</evidence>
<evidence type="ECO:0008006" key="11">
    <source>
        <dbReference type="Google" id="ProtNLM"/>
    </source>
</evidence>
<gene>
    <name evidence="9" type="ORF">SCUCBS95973_002329</name>
</gene>